<organism evidence="1 2">
    <name type="scientific">Mycena metata</name>
    <dbReference type="NCBI Taxonomy" id="1033252"/>
    <lineage>
        <taxon>Eukaryota</taxon>
        <taxon>Fungi</taxon>
        <taxon>Dikarya</taxon>
        <taxon>Basidiomycota</taxon>
        <taxon>Agaricomycotina</taxon>
        <taxon>Agaricomycetes</taxon>
        <taxon>Agaricomycetidae</taxon>
        <taxon>Agaricales</taxon>
        <taxon>Marasmiineae</taxon>
        <taxon>Mycenaceae</taxon>
        <taxon>Mycena</taxon>
    </lineage>
</organism>
<comment type="caution">
    <text evidence="1">The sequence shown here is derived from an EMBL/GenBank/DDBJ whole genome shotgun (WGS) entry which is preliminary data.</text>
</comment>
<accession>A0AAD7N1R9</accession>
<sequence length="255" mass="27456">MGIRTAVGRRLTGGGAVVRDAESMEVALVGPLTSAVGGAGVGEQQASFNVLADVHVRRPPRPSRLRLRSGTRAPPSSTPALTGSVFALPYCMLYAVVTMDTLAIYDTQAGPVCLPTKRVYGFGMCLMLSSRDGYCTLVTVDEILPTRHTQPQPSIRCRCTRRARIALQAAVGARWEQSVRWGPDAGGECPWDRERDVVIGSAGAYSSFAFLCHISIDASRLSMCANHHSRSRLSRSTHRDSFGKVISASYGLESI</sequence>
<proteinExistence type="predicted"/>
<name>A0AAD7N1R9_9AGAR</name>
<dbReference type="AlphaFoldDB" id="A0AAD7N1R9"/>
<reference evidence="1" key="1">
    <citation type="submission" date="2023-03" db="EMBL/GenBank/DDBJ databases">
        <title>Massive genome expansion in bonnet fungi (Mycena s.s.) driven by repeated elements and novel gene families across ecological guilds.</title>
        <authorList>
            <consortium name="Lawrence Berkeley National Laboratory"/>
            <person name="Harder C.B."/>
            <person name="Miyauchi S."/>
            <person name="Viragh M."/>
            <person name="Kuo A."/>
            <person name="Thoen E."/>
            <person name="Andreopoulos B."/>
            <person name="Lu D."/>
            <person name="Skrede I."/>
            <person name="Drula E."/>
            <person name="Henrissat B."/>
            <person name="Morin E."/>
            <person name="Kohler A."/>
            <person name="Barry K."/>
            <person name="LaButti K."/>
            <person name="Morin E."/>
            <person name="Salamov A."/>
            <person name="Lipzen A."/>
            <person name="Mereny Z."/>
            <person name="Hegedus B."/>
            <person name="Baldrian P."/>
            <person name="Stursova M."/>
            <person name="Weitz H."/>
            <person name="Taylor A."/>
            <person name="Grigoriev I.V."/>
            <person name="Nagy L.G."/>
            <person name="Martin F."/>
            <person name="Kauserud H."/>
        </authorList>
    </citation>
    <scope>NUCLEOTIDE SEQUENCE</scope>
    <source>
        <strain evidence="1">CBHHK182m</strain>
    </source>
</reference>
<gene>
    <name evidence="1" type="ORF">B0H16DRAFT_1890279</name>
</gene>
<evidence type="ECO:0000313" key="1">
    <source>
        <dbReference type="EMBL" id="KAJ7742642.1"/>
    </source>
</evidence>
<dbReference type="EMBL" id="JARKIB010000094">
    <property type="protein sequence ID" value="KAJ7742642.1"/>
    <property type="molecule type" value="Genomic_DNA"/>
</dbReference>
<protein>
    <submittedName>
        <fullName evidence="1">Uncharacterized protein</fullName>
    </submittedName>
</protein>
<keyword evidence="2" id="KW-1185">Reference proteome</keyword>
<dbReference type="Proteomes" id="UP001215598">
    <property type="component" value="Unassembled WGS sequence"/>
</dbReference>
<evidence type="ECO:0000313" key="2">
    <source>
        <dbReference type="Proteomes" id="UP001215598"/>
    </source>
</evidence>